<dbReference type="HOGENOM" id="CLU_964255_0_0_1"/>
<proteinExistence type="predicted"/>
<name>D7LB63_ARALL</name>
<dbReference type="Proteomes" id="UP000008694">
    <property type="component" value="Unassembled WGS sequence"/>
</dbReference>
<accession>D7LB63</accession>
<protein>
    <submittedName>
        <fullName evidence="1">Predicted protein</fullName>
    </submittedName>
</protein>
<sequence length="289" mass="33517">MMRDHRSQSLHCSLSSSFTEKSIKRRSKDRYRVVIASFRSKHNSWVAAAKKREKSNSYKLLFPPRDQLSEDGGQSQTATEFTIIEKSLELSLSEQVWEPGGVIAEQVYGNYLEECSKHDITWMITQKGREMSLHKRARTLITLARKMRDGIVNAYQCRIRVWIVNERLRLKEFSSFDQEALIGIEISCCERHKYMLLLINRSLEMQKFSNCMALLSRSRMRKFTWTYLIKINSDGSSMSNRTTRMCQQLELSTNDLTVGIVRRLKAPPEEFWVNDLVIQAGSASRVSVA</sequence>
<evidence type="ECO:0000313" key="1">
    <source>
        <dbReference type="EMBL" id="EFH62118.1"/>
    </source>
</evidence>
<dbReference type="Gramene" id="Al_scaffold_0003_3182">
    <property type="protein sequence ID" value="Al_scaffold_0003_3182"/>
    <property type="gene ID" value="Al_scaffold_0003_3182"/>
</dbReference>
<dbReference type="EMBL" id="GL348715">
    <property type="protein sequence ID" value="EFH62118.1"/>
    <property type="molecule type" value="Genomic_DNA"/>
</dbReference>
<gene>
    <name evidence="1" type="ORF">ARALYDRAFT_673985</name>
</gene>
<reference evidence="2" key="1">
    <citation type="journal article" date="2011" name="Nat. Genet.">
        <title>The Arabidopsis lyrata genome sequence and the basis of rapid genome size change.</title>
        <authorList>
            <person name="Hu T.T."/>
            <person name="Pattyn P."/>
            <person name="Bakker E.G."/>
            <person name="Cao J."/>
            <person name="Cheng J.-F."/>
            <person name="Clark R.M."/>
            <person name="Fahlgren N."/>
            <person name="Fawcett J.A."/>
            <person name="Grimwood J."/>
            <person name="Gundlach H."/>
            <person name="Haberer G."/>
            <person name="Hollister J.D."/>
            <person name="Ossowski S."/>
            <person name="Ottilar R.P."/>
            <person name="Salamov A.A."/>
            <person name="Schneeberger K."/>
            <person name="Spannagl M."/>
            <person name="Wang X."/>
            <person name="Yang L."/>
            <person name="Nasrallah M.E."/>
            <person name="Bergelson J."/>
            <person name="Carrington J.C."/>
            <person name="Gaut B.S."/>
            <person name="Schmutz J."/>
            <person name="Mayer K.F.X."/>
            <person name="Van de Peer Y."/>
            <person name="Grigoriev I.V."/>
            <person name="Nordborg M."/>
            <person name="Weigel D."/>
            <person name="Guo Y.-L."/>
        </authorList>
    </citation>
    <scope>NUCLEOTIDE SEQUENCE [LARGE SCALE GENOMIC DNA]</scope>
    <source>
        <strain evidence="2">cv. MN47</strain>
    </source>
</reference>
<keyword evidence="2" id="KW-1185">Reference proteome</keyword>
<organism evidence="2">
    <name type="scientific">Arabidopsis lyrata subsp. lyrata</name>
    <name type="common">Lyre-leaved rock-cress</name>
    <dbReference type="NCBI Taxonomy" id="81972"/>
    <lineage>
        <taxon>Eukaryota</taxon>
        <taxon>Viridiplantae</taxon>
        <taxon>Streptophyta</taxon>
        <taxon>Embryophyta</taxon>
        <taxon>Tracheophyta</taxon>
        <taxon>Spermatophyta</taxon>
        <taxon>Magnoliopsida</taxon>
        <taxon>eudicotyledons</taxon>
        <taxon>Gunneridae</taxon>
        <taxon>Pentapetalae</taxon>
        <taxon>rosids</taxon>
        <taxon>malvids</taxon>
        <taxon>Brassicales</taxon>
        <taxon>Brassicaceae</taxon>
        <taxon>Camelineae</taxon>
        <taxon>Arabidopsis</taxon>
    </lineage>
</organism>
<evidence type="ECO:0000313" key="2">
    <source>
        <dbReference type="Proteomes" id="UP000008694"/>
    </source>
</evidence>
<dbReference type="AlphaFoldDB" id="D7LB63"/>